<keyword evidence="1" id="KW-0812">Transmembrane</keyword>
<comment type="caution">
    <text evidence="2">The sequence shown here is derived from an EMBL/GenBank/DDBJ whole genome shotgun (WGS) entry which is preliminary data.</text>
</comment>
<keyword evidence="1" id="KW-1133">Transmembrane helix</keyword>
<evidence type="ECO:0000313" key="3">
    <source>
        <dbReference type="Proteomes" id="UP000031186"/>
    </source>
</evidence>
<feature type="non-terminal residue" evidence="2">
    <location>
        <position position="1"/>
    </location>
</feature>
<dbReference type="VEuPathDB" id="FungiDB:MAN_09319"/>
<dbReference type="Proteomes" id="UP000031186">
    <property type="component" value="Unassembled WGS sequence"/>
</dbReference>
<name>A0A0B4EFZ4_METAF</name>
<evidence type="ECO:0000313" key="2">
    <source>
        <dbReference type="EMBL" id="KID61035.1"/>
    </source>
</evidence>
<reference evidence="2 3" key="1">
    <citation type="journal article" date="2014" name="Proc. Natl. Acad. Sci. U.S.A.">
        <title>Trajectory and genomic determinants of fungal-pathogen speciation and host adaptation.</title>
        <authorList>
            <person name="Hu X."/>
            <person name="Xiao G."/>
            <person name="Zheng P."/>
            <person name="Shang Y."/>
            <person name="Su Y."/>
            <person name="Zhang X."/>
            <person name="Liu X."/>
            <person name="Zhan S."/>
            <person name="St Leger R.J."/>
            <person name="Wang C."/>
        </authorList>
    </citation>
    <scope>NUCLEOTIDE SEQUENCE [LARGE SCALE GENOMIC DNA]</scope>
    <source>
        <strain evidence="2 3">ARSEF 549</strain>
    </source>
</reference>
<protein>
    <submittedName>
        <fullName evidence="2">Mannosyltransferase</fullName>
    </submittedName>
</protein>
<accession>A0A0B4EFZ4</accession>
<dbReference type="EMBL" id="AZNF01000016">
    <property type="protein sequence ID" value="KID61035.1"/>
    <property type="molecule type" value="Genomic_DNA"/>
</dbReference>
<proteinExistence type="predicted"/>
<keyword evidence="2" id="KW-0328">Glycosyltransferase</keyword>
<feature type="transmembrane region" description="Helical" evidence="1">
    <location>
        <begin position="55"/>
        <end position="76"/>
    </location>
</feature>
<keyword evidence="2" id="KW-0808">Transferase</keyword>
<sequence length="77" mass="8279">MARCLALPDDQLAAMGDAGRRRVRELFGRDKMAQTLDESLVQIARLAEERRVSGAAGFGVLAALIAVCAVLAAWFAF</sequence>
<gene>
    <name evidence="2" type="ORF">MAN_09319</name>
</gene>
<dbReference type="HOGENOM" id="CLU_2638571_0_0_1"/>
<dbReference type="GO" id="GO:0016757">
    <property type="term" value="F:glycosyltransferase activity"/>
    <property type="evidence" value="ECO:0007669"/>
    <property type="project" value="UniProtKB-KW"/>
</dbReference>
<organism evidence="2 3">
    <name type="scientific">Metarhizium anisopliae (strain ARSEF 549)</name>
    <dbReference type="NCBI Taxonomy" id="3151832"/>
    <lineage>
        <taxon>Eukaryota</taxon>
        <taxon>Fungi</taxon>
        <taxon>Dikarya</taxon>
        <taxon>Ascomycota</taxon>
        <taxon>Pezizomycotina</taxon>
        <taxon>Sordariomycetes</taxon>
        <taxon>Hypocreomycetidae</taxon>
        <taxon>Hypocreales</taxon>
        <taxon>Clavicipitaceae</taxon>
        <taxon>Metarhizium</taxon>
    </lineage>
</organism>
<keyword evidence="1" id="KW-0472">Membrane</keyword>
<keyword evidence="3" id="KW-1185">Reference proteome</keyword>
<dbReference type="AlphaFoldDB" id="A0A0B4EFZ4"/>
<evidence type="ECO:0000256" key="1">
    <source>
        <dbReference type="SAM" id="Phobius"/>
    </source>
</evidence>